<keyword evidence="2" id="KW-1185">Reference proteome</keyword>
<organism evidence="1">
    <name type="scientific">Oryza meridionalis</name>
    <dbReference type="NCBI Taxonomy" id="40149"/>
    <lineage>
        <taxon>Eukaryota</taxon>
        <taxon>Viridiplantae</taxon>
        <taxon>Streptophyta</taxon>
        <taxon>Embryophyta</taxon>
        <taxon>Tracheophyta</taxon>
        <taxon>Spermatophyta</taxon>
        <taxon>Magnoliopsida</taxon>
        <taxon>Liliopsida</taxon>
        <taxon>Poales</taxon>
        <taxon>Poaceae</taxon>
        <taxon>BOP clade</taxon>
        <taxon>Oryzoideae</taxon>
        <taxon>Oryzeae</taxon>
        <taxon>Oryzinae</taxon>
        <taxon>Oryza</taxon>
    </lineage>
</organism>
<dbReference type="AlphaFoldDB" id="A0A0E0CCN5"/>
<evidence type="ECO:0000313" key="2">
    <source>
        <dbReference type="Proteomes" id="UP000008021"/>
    </source>
</evidence>
<reference evidence="1" key="2">
    <citation type="submission" date="2018-05" db="EMBL/GenBank/DDBJ databases">
        <title>OmerRS3 (Oryza meridionalis Reference Sequence Version 3).</title>
        <authorList>
            <person name="Zhang J."/>
            <person name="Kudrna D."/>
            <person name="Lee S."/>
            <person name="Talag J."/>
            <person name="Welchert J."/>
            <person name="Wing R.A."/>
        </authorList>
    </citation>
    <scope>NUCLEOTIDE SEQUENCE [LARGE SCALE GENOMIC DNA]</scope>
    <source>
        <strain evidence="1">cv. OR44</strain>
    </source>
</reference>
<dbReference type="Gramene" id="OMERI01G39980.1">
    <property type="protein sequence ID" value="OMERI01G39980.1"/>
    <property type="gene ID" value="OMERI01G39980"/>
</dbReference>
<accession>A0A0E0CCN5</accession>
<proteinExistence type="predicted"/>
<sequence>MAPEESPLAAAAADGCCTAGHAQAAGPRRDDDHEAWLLRGAWHEAREGYVVVYDGGGNELSALAILDDGAGLGAHPYRRRRILLQRSKQLALFAVDDLQQRRWLLAESHYV</sequence>
<protein>
    <submittedName>
        <fullName evidence="1">Uncharacterized protein</fullName>
    </submittedName>
</protein>
<name>A0A0E0CCN5_9ORYZ</name>
<dbReference type="EnsemblPlants" id="OMERI01G39980.1">
    <property type="protein sequence ID" value="OMERI01G39980.1"/>
    <property type="gene ID" value="OMERI01G39980"/>
</dbReference>
<dbReference type="HOGENOM" id="CLU_1952240_0_0_1"/>
<dbReference type="Proteomes" id="UP000008021">
    <property type="component" value="Chromosome 1"/>
</dbReference>
<evidence type="ECO:0000313" key="1">
    <source>
        <dbReference type="EnsemblPlants" id="OMERI01G39980.1"/>
    </source>
</evidence>
<reference evidence="1" key="1">
    <citation type="submission" date="2015-04" db="UniProtKB">
        <authorList>
            <consortium name="EnsemblPlants"/>
        </authorList>
    </citation>
    <scope>IDENTIFICATION</scope>
</reference>